<dbReference type="PANTHER" id="PTHR46172">
    <property type="entry name" value="DNA POLYMERASE EPSILON SUBUNIT 3"/>
    <property type="match status" value="1"/>
</dbReference>
<dbReference type="InterPro" id="IPR003958">
    <property type="entry name" value="CBFA_NFYB_domain"/>
</dbReference>
<dbReference type="GO" id="GO:0008622">
    <property type="term" value="C:epsilon DNA polymerase complex"/>
    <property type="evidence" value="ECO:0007669"/>
    <property type="project" value="TreeGrafter"/>
</dbReference>
<evidence type="ECO:0000256" key="4">
    <source>
        <dbReference type="SAM" id="MobiDB-lite"/>
    </source>
</evidence>
<name>A0A0P4VS34_9HEMI</name>
<dbReference type="PANTHER" id="PTHR46172:SF1">
    <property type="entry name" value="DNA POLYMERASE EPSILON SUBUNIT 3"/>
    <property type="match status" value="1"/>
</dbReference>
<dbReference type="AlphaFoldDB" id="A0A0P4VS34"/>
<dbReference type="GO" id="GO:0006272">
    <property type="term" value="P:leading strand elongation"/>
    <property type="evidence" value="ECO:0007669"/>
    <property type="project" value="TreeGrafter"/>
</dbReference>
<evidence type="ECO:0000256" key="1">
    <source>
        <dbReference type="ARBA" id="ARBA00004123"/>
    </source>
</evidence>
<dbReference type="CDD" id="cd22928">
    <property type="entry name" value="HFD_POLE3_DPB4"/>
    <property type="match status" value="1"/>
</dbReference>
<proteinExistence type="evidence at transcript level"/>
<dbReference type="GO" id="GO:0046982">
    <property type="term" value="F:protein heterodimerization activity"/>
    <property type="evidence" value="ECO:0007669"/>
    <property type="project" value="InterPro"/>
</dbReference>
<feature type="compositionally biased region" description="Basic and acidic residues" evidence="4">
    <location>
        <begin position="100"/>
        <end position="121"/>
    </location>
</feature>
<dbReference type="GO" id="GO:0031507">
    <property type="term" value="P:heterochromatin formation"/>
    <property type="evidence" value="ECO:0007669"/>
    <property type="project" value="TreeGrafter"/>
</dbReference>
<protein>
    <recommendedName>
        <fullName evidence="3">DNA polymerase epsilon subunit 3</fullName>
    </recommendedName>
</protein>
<evidence type="ECO:0000313" key="6">
    <source>
        <dbReference type="EMBL" id="JAI54723.1"/>
    </source>
</evidence>
<dbReference type="GO" id="GO:0008623">
    <property type="term" value="C:CHRAC"/>
    <property type="evidence" value="ECO:0007669"/>
    <property type="project" value="TreeGrafter"/>
</dbReference>
<dbReference type="InterPro" id="IPR009072">
    <property type="entry name" value="Histone-fold"/>
</dbReference>
<dbReference type="GO" id="GO:0031490">
    <property type="term" value="F:chromatin DNA binding"/>
    <property type="evidence" value="ECO:0007669"/>
    <property type="project" value="TreeGrafter"/>
</dbReference>
<evidence type="ECO:0000256" key="2">
    <source>
        <dbReference type="ARBA" id="ARBA00023242"/>
    </source>
</evidence>
<keyword evidence="2" id="KW-0539">Nucleus</keyword>
<feature type="domain" description="Transcription factor CBF/NF-Y/archaeal histone" evidence="5">
    <location>
        <begin position="9"/>
        <end position="73"/>
    </location>
</feature>
<dbReference type="InterPro" id="IPR051377">
    <property type="entry name" value="DNA_Pol-Epsilon_Subunit"/>
</dbReference>
<organism evidence="6">
    <name type="scientific">Rhodnius neglectus</name>
    <dbReference type="NCBI Taxonomy" id="72488"/>
    <lineage>
        <taxon>Eukaryota</taxon>
        <taxon>Metazoa</taxon>
        <taxon>Ecdysozoa</taxon>
        <taxon>Arthropoda</taxon>
        <taxon>Hexapoda</taxon>
        <taxon>Insecta</taxon>
        <taxon>Pterygota</taxon>
        <taxon>Neoptera</taxon>
        <taxon>Paraneoptera</taxon>
        <taxon>Hemiptera</taxon>
        <taxon>Heteroptera</taxon>
        <taxon>Panheteroptera</taxon>
        <taxon>Cimicomorpha</taxon>
        <taxon>Reduviidae</taxon>
        <taxon>Triatominae</taxon>
        <taxon>Rhodnius</taxon>
    </lineage>
</organism>
<dbReference type="Gene3D" id="1.10.20.10">
    <property type="entry name" value="Histone, subunit A"/>
    <property type="match status" value="1"/>
</dbReference>
<evidence type="ECO:0000256" key="3">
    <source>
        <dbReference type="ARBA" id="ARBA00039793"/>
    </source>
</evidence>
<accession>A0A0P4VS34</accession>
<dbReference type="GO" id="GO:0006974">
    <property type="term" value="P:DNA damage response"/>
    <property type="evidence" value="ECO:0007669"/>
    <property type="project" value="TreeGrafter"/>
</dbReference>
<feature type="region of interest" description="Disordered" evidence="4">
    <location>
        <begin position="100"/>
        <end position="139"/>
    </location>
</feature>
<dbReference type="EMBL" id="GDKW01001872">
    <property type="protein sequence ID" value="JAI54723.1"/>
    <property type="molecule type" value="mRNA"/>
</dbReference>
<dbReference type="Pfam" id="PF00808">
    <property type="entry name" value="CBFD_NFYB_HMF"/>
    <property type="match status" value="1"/>
</dbReference>
<dbReference type="SUPFAM" id="SSF47113">
    <property type="entry name" value="Histone-fold"/>
    <property type="match status" value="1"/>
</dbReference>
<feature type="compositionally biased region" description="Acidic residues" evidence="4">
    <location>
        <begin position="122"/>
        <end position="139"/>
    </location>
</feature>
<reference evidence="6" key="1">
    <citation type="journal article" date="2016" name="PLoS Negl. Trop. Dis.">
        <title>A Deep Insight into the Sialome of Rhodnius neglectus, a Vector of Chagas Disease.</title>
        <authorList>
            <person name="Santiago P.B."/>
            <person name="Assumpcao T.C."/>
            <person name="Araujo C.N."/>
            <person name="Bastos I.M."/>
            <person name="Neves D."/>
            <person name="Silva I.G."/>
            <person name="Charneau S."/>
            <person name="Queiroz R.M."/>
            <person name="Raiol T."/>
            <person name="Oliveira J.V."/>
            <person name="Sousa M.V."/>
            <person name="Calvo E."/>
            <person name="Ribeiro J.M."/>
            <person name="Santana J.M."/>
        </authorList>
    </citation>
    <scope>NUCLEOTIDE SEQUENCE</scope>
    <source>
        <tissue evidence="6">Salivary glands</tissue>
    </source>
</reference>
<evidence type="ECO:0000259" key="5">
    <source>
        <dbReference type="Pfam" id="PF00808"/>
    </source>
</evidence>
<comment type="subcellular location">
    <subcellularLocation>
        <location evidence="1">Nucleus</location>
    </subcellularLocation>
</comment>
<sequence>MAERVEDLNLPNAVVTRIIKECLPDGINVSKEARTAIARATSIYILFITSAANNVATQASRKTISANDVFKALEETEFSSFVKPIQEALEEFKKLQLDKKQKAAGKKGEDIDKSSEDKPNDETMEVEEEEQDDEDEQEQ</sequence>